<proteinExistence type="predicted"/>
<evidence type="ECO:0000313" key="4">
    <source>
        <dbReference type="Proteomes" id="UP001399917"/>
    </source>
</evidence>
<dbReference type="RefSeq" id="WP_344847509.1">
    <property type="nucleotide sequence ID" value="NZ_BAABDF010000007.1"/>
</dbReference>
<evidence type="ECO:0000313" key="3">
    <source>
        <dbReference type="EMBL" id="GAA3873791.1"/>
    </source>
</evidence>
<keyword evidence="1" id="KW-0472">Membrane</keyword>
<sequence length="74" mass="7332">MKFKKITGALAVAMMIAGSAHAGGYSEPVIDEPVMIEQGGSSSGGSNWVVPVLLLALIGVALASSDDAAAETDG</sequence>
<evidence type="ECO:0000256" key="1">
    <source>
        <dbReference type="SAM" id="Phobius"/>
    </source>
</evidence>
<keyword evidence="2" id="KW-0732">Signal</keyword>
<evidence type="ECO:0000256" key="2">
    <source>
        <dbReference type="SAM" id="SignalP"/>
    </source>
</evidence>
<keyword evidence="4" id="KW-1185">Reference proteome</keyword>
<comment type="caution">
    <text evidence="3">The sequence shown here is derived from an EMBL/GenBank/DDBJ whole genome shotgun (WGS) entry which is preliminary data.</text>
</comment>
<keyword evidence="1" id="KW-1133">Transmembrane helix</keyword>
<reference evidence="4" key="1">
    <citation type="journal article" date="2019" name="Int. J. Syst. Evol. Microbiol.">
        <title>The Global Catalogue of Microorganisms (GCM) 10K type strain sequencing project: providing services to taxonomists for standard genome sequencing and annotation.</title>
        <authorList>
            <consortium name="The Broad Institute Genomics Platform"/>
            <consortium name="The Broad Institute Genome Sequencing Center for Infectious Disease"/>
            <person name="Wu L."/>
            <person name="Ma J."/>
        </authorList>
    </citation>
    <scope>NUCLEOTIDE SEQUENCE [LARGE SCALE GENOMIC DNA]</scope>
    <source>
        <strain evidence="4">JCM 17190</strain>
    </source>
</reference>
<dbReference type="Proteomes" id="UP001399917">
    <property type="component" value="Unassembled WGS sequence"/>
</dbReference>
<name>A0ABP7KG00_9RHOB</name>
<feature type="chain" id="PRO_5045549037" description="Ferrochelatase" evidence="2">
    <location>
        <begin position="23"/>
        <end position="74"/>
    </location>
</feature>
<keyword evidence="1" id="KW-0812">Transmembrane</keyword>
<dbReference type="EMBL" id="BAABDF010000007">
    <property type="protein sequence ID" value="GAA3873791.1"/>
    <property type="molecule type" value="Genomic_DNA"/>
</dbReference>
<feature type="signal peptide" evidence="2">
    <location>
        <begin position="1"/>
        <end position="22"/>
    </location>
</feature>
<evidence type="ECO:0008006" key="5">
    <source>
        <dbReference type="Google" id="ProtNLM"/>
    </source>
</evidence>
<protein>
    <recommendedName>
        <fullName evidence="5">Ferrochelatase</fullName>
    </recommendedName>
</protein>
<accession>A0ABP7KG00</accession>
<organism evidence="3 4">
    <name type="scientific">Celeribacter arenosi</name>
    <dbReference type="NCBI Taxonomy" id="792649"/>
    <lineage>
        <taxon>Bacteria</taxon>
        <taxon>Pseudomonadati</taxon>
        <taxon>Pseudomonadota</taxon>
        <taxon>Alphaproteobacteria</taxon>
        <taxon>Rhodobacterales</taxon>
        <taxon>Roseobacteraceae</taxon>
        <taxon>Celeribacter</taxon>
    </lineage>
</organism>
<gene>
    <name evidence="3" type="ORF">GCM10022404_24540</name>
</gene>
<feature type="transmembrane region" description="Helical" evidence="1">
    <location>
        <begin position="46"/>
        <end position="64"/>
    </location>
</feature>